<dbReference type="InterPro" id="IPR007863">
    <property type="entry name" value="Peptidase_M16_C"/>
</dbReference>
<dbReference type="InterPro" id="IPR011765">
    <property type="entry name" value="Pept_M16_N"/>
</dbReference>
<dbReference type="Pfam" id="PF16187">
    <property type="entry name" value="Peptidase_M16_M"/>
    <property type="match status" value="1"/>
</dbReference>
<keyword evidence="5" id="KW-0378">Hydrolase</keyword>
<dbReference type="PROSITE" id="PS00143">
    <property type="entry name" value="INSULINASE"/>
    <property type="match status" value="1"/>
</dbReference>
<dbReference type="Gene3D" id="3.30.830.10">
    <property type="entry name" value="Metalloenzyme, LuxS/M16 peptidase-like"/>
    <property type="match status" value="4"/>
</dbReference>
<dbReference type="PANTHER" id="PTHR43690:SF18">
    <property type="entry name" value="INSULIN-DEGRADING ENZYME-RELATED"/>
    <property type="match status" value="1"/>
</dbReference>
<dbReference type="InterPro" id="IPR050626">
    <property type="entry name" value="Peptidase_M16"/>
</dbReference>
<keyword evidence="4" id="KW-0479">Metal-binding</keyword>
<keyword evidence="6" id="KW-0862">Zinc</keyword>
<evidence type="ECO:0000313" key="13">
    <source>
        <dbReference type="EMBL" id="OAO17886.1"/>
    </source>
</evidence>
<dbReference type="InterPro" id="IPR011249">
    <property type="entry name" value="Metalloenz_LuxS/M16"/>
</dbReference>
<evidence type="ECO:0000256" key="6">
    <source>
        <dbReference type="ARBA" id="ARBA00022833"/>
    </source>
</evidence>
<dbReference type="GO" id="GO:0005829">
    <property type="term" value="C:cytosol"/>
    <property type="evidence" value="ECO:0007669"/>
    <property type="project" value="TreeGrafter"/>
</dbReference>
<evidence type="ECO:0000259" key="12">
    <source>
        <dbReference type="Pfam" id="PF22456"/>
    </source>
</evidence>
<keyword evidence="3" id="KW-0645">Protease</keyword>
<proteinExistence type="inferred from homology"/>
<dbReference type="Proteomes" id="UP000078348">
    <property type="component" value="Unassembled WGS sequence"/>
</dbReference>
<dbReference type="Pfam" id="PF05193">
    <property type="entry name" value="Peptidase_M16_C"/>
    <property type="match status" value="1"/>
</dbReference>
<evidence type="ECO:0000256" key="5">
    <source>
        <dbReference type="ARBA" id="ARBA00022801"/>
    </source>
</evidence>
<dbReference type="EMBL" id="LXWW01000013">
    <property type="protein sequence ID" value="OAO17886.1"/>
    <property type="molecule type" value="Genomic_DNA"/>
</dbReference>
<dbReference type="GO" id="GO:0051603">
    <property type="term" value="P:proteolysis involved in protein catabolic process"/>
    <property type="evidence" value="ECO:0007669"/>
    <property type="project" value="TreeGrafter"/>
</dbReference>
<keyword evidence="14" id="KW-1185">Reference proteome</keyword>
<dbReference type="OrthoDB" id="952271at2759"/>
<dbReference type="GO" id="GO:0043171">
    <property type="term" value="P:peptide catabolic process"/>
    <property type="evidence" value="ECO:0007669"/>
    <property type="project" value="TreeGrafter"/>
</dbReference>
<dbReference type="InterPro" id="IPR001431">
    <property type="entry name" value="Pept_M16_Zn_BS"/>
</dbReference>
<reference evidence="13 14" key="1">
    <citation type="submission" date="2016-05" db="EMBL/GenBank/DDBJ databases">
        <title>Nuclear genome of Blastocystis sp. subtype 1 NandII.</title>
        <authorList>
            <person name="Gentekaki E."/>
            <person name="Curtis B."/>
            <person name="Stairs C."/>
            <person name="Eme L."/>
            <person name="Herman E."/>
            <person name="Klimes V."/>
            <person name="Arias M.C."/>
            <person name="Elias M."/>
            <person name="Hilliou F."/>
            <person name="Klute M."/>
            <person name="Malik S.-B."/>
            <person name="Pightling A."/>
            <person name="Rachubinski R."/>
            <person name="Salas D."/>
            <person name="Schlacht A."/>
            <person name="Suga H."/>
            <person name="Archibald J."/>
            <person name="Ball S.G."/>
            <person name="Clark G."/>
            <person name="Dacks J."/>
            <person name="Van Der Giezen M."/>
            <person name="Tsaousis A."/>
            <person name="Roger A."/>
        </authorList>
    </citation>
    <scope>NUCLEOTIDE SEQUENCE [LARGE SCALE GENOMIC DNA]</scope>
    <source>
        <strain evidence="14">ATCC 50177 / NandII</strain>
    </source>
</reference>
<feature type="domain" description="Peptidase M16 middle/third" evidence="11">
    <location>
        <begin position="375"/>
        <end position="671"/>
    </location>
</feature>
<evidence type="ECO:0000256" key="7">
    <source>
        <dbReference type="ARBA" id="ARBA00023049"/>
    </source>
</evidence>
<dbReference type="PANTHER" id="PTHR43690">
    <property type="entry name" value="NARDILYSIN"/>
    <property type="match status" value="1"/>
</dbReference>
<evidence type="ECO:0000259" key="9">
    <source>
        <dbReference type="Pfam" id="PF00675"/>
    </source>
</evidence>
<comment type="cofactor">
    <cofactor evidence="1">
        <name>Zn(2+)</name>
        <dbReference type="ChEBI" id="CHEBI:29105"/>
    </cofactor>
</comment>
<dbReference type="InterPro" id="IPR054734">
    <property type="entry name" value="PqqF-like_C_4"/>
</dbReference>
<dbReference type="AlphaFoldDB" id="A0A196SNU2"/>
<evidence type="ECO:0000259" key="11">
    <source>
        <dbReference type="Pfam" id="PF16187"/>
    </source>
</evidence>
<name>A0A196SNU2_BLAHN</name>
<gene>
    <name evidence="13" type="ORF">AV274_0342</name>
</gene>
<keyword evidence="7" id="KW-0482">Metalloprotease</keyword>
<organism evidence="13 14">
    <name type="scientific">Blastocystis sp. subtype 1 (strain ATCC 50177 / NandII)</name>
    <dbReference type="NCBI Taxonomy" id="478820"/>
    <lineage>
        <taxon>Eukaryota</taxon>
        <taxon>Sar</taxon>
        <taxon>Stramenopiles</taxon>
        <taxon>Bigyra</taxon>
        <taxon>Opalozoa</taxon>
        <taxon>Opalinata</taxon>
        <taxon>Blastocystidae</taxon>
        <taxon>Blastocystis</taxon>
    </lineage>
</organism>
<feature type="domain" description="Peptidase M16 C-terminal" evidence="10">
    <location>
        <begin position="191"/>
        <end position="352"/>
    </location>
</feature>
<accession>A0A196SNU2</accession>
<evidence type="ECO:0000256" key="2">
    <source>
        <dbReference type="ARBA" id="ARBA00007261"/>
    </source>
</evidence>
<dbReference type="STRING" id="478820.A0A196SNU2"/>
<evidence type="ECO:0000259" key="10">
    <source>
        <dbReference type="Pfam" id="PF05193"/>
    </source>
</evidence>
<dbReference type="Pfam" id="PF00675">
    <property type="entry name" value="Peptidase_M16"/>
    <property type="match status" value="1"/>
</dbReference>
<evidence type="ECO:0000256" key="1">
    <source>
        <dbReference type="ARBA" id="ARBA00001947"/>
    </source>
</evidence>
<evidence type="ECO:0000256" key="8">
    <source>
        <dbReference type="RuleBase" id="RU004447"/>
    </source>
</evidence>
<dbReference type="GO" id="GO:0004222">
    <property type="term" value="F:metalloendopeptidase activity"/>
    <property type="evidence" value="ECO:0007669"/>
    <property type="project" value="InterPro"/>
</dbReference>
<dbReference type="SUPFAM" id="SSF63411">
    <property type="entry name" value="LuxS/MPP-like metallohydrolase"/>
    <property type="match status" value="4"/>
</dbReference>
<feature type="domain" description="Coenzyme PQQ synthesis protein F-like C-terminal lobe" evidence="12">
    <location>
        <begin position="776"/>
        <end position="866"/>
    </location>
</feature>
<evidence type="ECO:0000256" key="4">
    <source>
        <dbReference type="ARBA" id="ARBA00022723"/>
    </source>
</evidence>
<dbReference type="Pfam" id="PF22456">
    <property type="entry name" value="PqqF-like_C_4"/>
    <property type="match status" value="1"/>
</dbReference>
<dbReference type="GO" id="GO:0005739">
    <property type="term" value="C:mitochondrion"/>
    <property type="evidence" value="ECO:0007669"/>
    <property type="project" value="TreeGrafter"/>
</dbReference>
<protein>
    <submittedName>
        <fullName evidence="13">Uncharacterized protein</fullName>
    </submittedName>
</protein>
<feature type="domain" description="Peptidase M16 N-terminal" evidence="9">
    <location>
        <begin position="34"/>
        <end position="168"/>
    </location>
</feature>
<dbReference type="InterPro" id="IPR032632">
    <property type="entry name" value="Peptidase_M16_M"/>
</dbReference>
<sequence length="966" mass="107914">MSVDDYFVTENGIEKSIKDARSYDHFTLDNGLEVVTITDAEADKAVVCMSVGVGHLSDPKDVNGLAHFVEHLLFMGTKDHPKEDTYNEFLQRNNGASNAFTAGENTNFYFSVNNASLFEALSIFSGFFTCPLFLESCVNREMKAVDNENSKNLQSDVWRIQHLIGTLAHADHPMNHFSTGNEKTLGLPDIRDRAIAFHNTYYTPSCMKLVVLSAHAPTAVRSQVETLFQAMESGKGPCAPISEDVFPPSSLNSLYRVVPVGNVNKLQLFFPLPSQYHDTVKNSAALLSSLIGHEGEGSILVALRREGLAAGLASGPYFSYSFLCLFSVSITLTQKGIREIGRVLAYLFRYTALLRDVAPLRRYYEEEAQIAHTAFRYKEKQNTTSFVSAVASRMHQVPAQFLLNDHPFRDFDADGLAGLTRLLTPEHCFAVLRTKADVFPHIRLATDPIYGTPYGKNDVSLSDLMGGDCASPSPSASLTATTTETPTLLLHIPDPNRFLCSDFAMLPGCSASTLPSLVTNEERVKCWFCPCTEFQRPKCVVSLLVNSALLVQSPAALLCGHLLTRVVKRQVVTALYPATLVGYSYDFAVTLQCGLSVYVKGQRPAGGLTPSFNQRIGAVMREVLAALLEPALSEEEYNDEYALYRDELDTVMVKEPYSLIFGKTMCSLLQRYAYLQTHPISFAQVRHFAKDLVASARFEWLAVGNADLAAVQALVEEVETLRRPSLRAFTPLLPRIRSVPAGAALLRESVRNPESVNCASCVLWQLPCAERARLRLFAHCLQDYVFHELRTVKQMGYVVWSFFSGMEGSCNFVVILQSNSFTCRQITEAIQDCVFAYKAKLEAMESDEFAKLKSSLCSKLTERLFSEKKLWRCYWGEITDGTFCFDWKKETAQKVEALTKEDVLALYPEFLEPSQQHCLILEYGKSKGNEFSPASDNARVYSTEEFRSIQEFLPKQWVDYEDMSLS</sequence>
<comment type="similarity">
    <text evidence="2 8">Belongs to the peptidase M16 family.</text>
</comment>
<dbReference type="GO" id="GO:0046872">
    <property type="term" value="F:metal ion binding"/>
    <property type="evidence" value="ECO:0007669"/>
    <property type="project" value="UniProtKB-KW"/>
</dbReference>
<evidence type="ECO:0000313" key="14">
    <source>
        <dbReference type="Proteomes" id="UP000078348"/>
    </source>
</evidence>
<evidence type="ECO:0000256" key="3">
    <source>
        <dbReference type="ARBA" id="ARBA00022670"/>
    </source>
</evidence>
<dbReference type="FunFam" id="3.30.830.10:FF:000012">
    <property type="entry name" value="Protease 3"/>
    <property type="match status" value="1"/>
</dbReference>
<comment type="caution">
    <text evidence="13">The sequence shown here is derived from an EMBL/GenBank/DDBJ whole genome shotgun (WGS) entry which is preliminary data.</text>
</comment>